<dbReference type="AlphaFoldDB" id="A0A452Y1D4"/>
<dbReference type="Proteomes" id="UP000015105">
    <property type="component" value="Chromosome 1D"/>
</dbReference>
<keyword evidence="2" id="KW-1185">Reference proteome</keyword>
<reference evidence="1" key="5">
    <citation type="journal article" date="2021" name="G3 (Bethesda)">
        <title>Aegilops tauschii genome assembly Aet v5.0 features greater sequence contiguity and improved annotation.</title>
        <authorList>
            <person name="Wang L."/>
            <person name="Zhu T."/>
            <person name="Rodriguez J.C."/>
            <person name="Deal K.R."/>
            <person name="Dubcovsky J."/>
            <person name="McGuire P.E."/>
            <person name="Lux T."/>
            <person name="Spannagl M."/>
            <person name="Mayer K.F.X."/>
            <person name="Baldrich P."/>
            <person name="Meyers B.C."/>
            <person name="Huo N."/>
            <person name="Gu Y.Q."/>
            <person name="Zhou H."/>
            <person name="Devos K.M."/>
            <person name="Bennetzen J.L."/>
            <person name="Unver T."/>
            <person name="Budak H."/>
            <person name="Gulick P.J."/>
            <person name="Galiba G."/>
            <person name="Kalapos B."/>
            <person name="Nelson D.R."/>
            <person name="Li P."/>
            <person name="You F.M."/>
            <person name="Luo M.C."/>
            <person name="Dvorak J."/>
        </authorList>
    </citation>
    <scope>NUCLEOTIDE SEQUENCE [LARGE SCALE GENOMIC DNA]</scope>
    <source>
        <strain evidence="1">cv. AL8/78</strain>
    </source>
</reference>
<dbReference type="EnsemblPlants" id="AET1Gv20253200.2">
    <property type="protein sequence ID" value="AET1Gv20253200.2"/>
    <property type="gene ID" value="AET1Gv20253200"/>
</dbReference>
<reference evidence="1" key="3">
    <citation type="journal article" date="2017" name="Nature">
        <title>Genome sequence of the progenitor of the wheat D genome Aegilops tauschii.</title>
        <authorList>
            <person name="Luo M.C."/>
            <person name="Gu Y.Q."/>
            <person name="Puiu D."/>
            <person name="Wang H."/>
            <person name="Twardziok S.O."/>
            <person name="Deal K.R."/>
            <person name="Huo N."/>
            <person name="Zhu T."/>
            <person name="Wang L."/>
            <person name="Wang Y."/>
            <person name="McGuire P.E."/>
            <person name="Liu S."/>
            <person name="Long H."/>
            <person name="Ramasamy R.K."/>
            <person name="Rodriguez J.C."/>
            <person name="Van S.L."/>
            <person name="Yuan L."/>
            <person name="Wang Z."/>
            <person name="Xia Z."/>
            <person name="Xiao L."/>
            <person name="Anderson O.D."/>
            <person name="Ouyang S."/>
            <person name="Liang Y."/>
            <person name="Zimin A.V."/>
            <person name="Pertea G."/>
            <person name="Qi P."/>
            <person name="Bennetzen J.L."/>
            <person name="Dai X."/>
            <person name="Dawson M.W."/>
            <person name="Muller H.G."/>
            <person name="Kugler K."/>
            <person name="Rivarola-Duarte L."/>
            <person name="Spannagl M."/>
            <person name="Mayer K.F.X."/>
            <person name="Lu F.H."/>
            <person name="Bevan M.W."/>
            <person name="Leroy P."/>
            <person name="Li P."/>
            <person name="You F.M."/>
            <person name="Sun Q."/>
            <person name="Liu Z."/>
            <person name="Lyons E."/>
            <person name="Wicker T."/>
            <person name="Salzberg S.L."/>
            <person name="Devos K.M."/>
            <person name="Dvorak J."/>
        </authorList>
    </citation>
    <scope>NUCLEOTIDE SEQUENCE [LARGE SCALE GENOMIC DNA]</scope>
    <source>
        <strain evidence="1">cv. AL8/78</strain>
    </source>
</reference>
<proteinExistence type="predicted"/>
<protein>
    <submittedName>
        <fullName evidence="1">Uncharacterized protein</fullName>
    </submittedName>
</protein>
<reference evidence="1" key="4">
    <citation type="submission" date="2019-03" db="UniProtKB">
        <authorList>
            <consortium name="EnsemblPlants"/>
        </authorList>
    </citation>
    <scope>IDENTIFICATION</scope>
</reference>
<evidence type="ECO:0000313" key="1">
    <source>
        <dbReference type="EnsemblPlants" id="AET1Gv20253200.2"/>
    </source>
</evidence>
<accession>A0A452Y1D4</accession>
<reference evidence="2" key="1">
    <citation type="journal article" date="2014" name="Science">
        <title>Ancient hybridizations among the ancestral genomes of bread wheat.</title>
        <authorList>
            <consortium name="International Wheat Genome Sequencing Consortium,"/>
            <person name="Marcussen T."/>
            <person name="Sandve S.R."/>
            <person name="Heier L."/>
            <person name="Spannagl M."/>
            <person name="Pfeifer M."/>
            <person name="Jakobsen K.S."/>
            <person name="Wulff B.B."/>
            <person name="Steuernagel B."/>
            <person name="Mayer K.F."/>
            <person name="Olsen O.A."/>
        </authorList>
    </citation>
    <scope>NUCLEOTIDE SEQUENCE [LARGE SCALE GENOMIC DNA]</scope>
    <source>
        <strain evidence="2">cv. AL8/78</strain>
    </source>
</reference>
<organism evidence="1 2">
    <name type="scientific">Aegilops tauschii subsp. strangulata</name>
    <name type="common">Goatgrass</name>
    <dbReference type="NCBI Taxonomy" id="200361"/>
    <lineage>
        <taxon>Eukaryota</taxon>
        <taxon>Viridiplantae</taxon>
        <taxon>Streptophyta</taxon>
        <taxon>Embryophyta</taxon>
        <taxon>Tracheophyta</taxon>
        <taxon>Spermatophyta</taxon>
        <taxon>Magnoliopsida</taxon>
        <taxon>Liliopsida</taxon>
        <taxon>Poales</taxon>
        <taxon>Poaceae</taxon>
        <taxon>BOP clade</taxon>
        <taxon>Pooideae</taxon>
        <taxon>Triticodae</taxon>
        <taxon>Triticeae</taxon>
        <taxon>Triticinae</taxon>
        <taxon>Aegilops</taxon>
    </lineage>
</organism>
<sequence length="66" mass="7647">RFWDNLCRFLWRLFGCEFKSSLARTGRKGAIYFLLHVTLVVHKIATNAKTCKSERWLMGLSLLAGD</sequence>
<dbReference type="Gramene" id="AET1Gv20253200.2">
    <property type="protein sequence ID" value="AET1Gv20253200.2"/>
    <property type="gene ID" value="AET1Gv20253200"/>
</dbReference>
<evidence type="ECO:0000313" key="2">
    <source>
        <dbReference type="Proteomes" id="UP000015105"/>
    </source>
</evidence>
<reference evidence="2" key="2">
    <citation type="journal article" date="2017" name="Nat. Plants">
        <title>The Aegilops tauschii genome reveals multiple impacts of transposons.</title>
        <authorList>
            <person name="Zhao G."/>
            <person name="Zou C."/>
            <person name="Li K."/>
            <person name="Wang K."/>
            <person name="Li T."/>
            <person name="Gao L."/>
            <person name="Zhang X."/>
            <person name="Wang H."/>
            <person name="Yang Z."/>
            <person name="Liu X."/>
            <person name="Jiang W."/>
            <person name="Mao L."/>
            <person name="Kong X."/>
            <person name="Jiao Y."/>
            <person name="Jia J."/>
        </authorList>
    </citation>
    <scope>NUCLEOTIDE SEQUENCE [LARGE SCALE GENOMIC DNA]</scope>
    <source>
        <strain evidence="2">cv. AL8/78</strain>
    </source>
</reference>
<name>A0A452Y1D4_AEGTS</name>